<gene>
    <name evidence="1" type="ORF">SDC9_188255</name>
</gene>
<organism evidence="1">
    <name type="scientific">bioreactor metagenome</name>
    <dbReference type="NCBI Taxonomy" id="1076179"/>
    <lineage>
        <taxon>unclassified sequences</taxon>
        <taxon>metagenomes</taxon>
        <taxon>ecological metagenomes</taxon>
    </lineage>
</organism>
<reference evidence="1" key="1">
    <citation type="submission" date="2019-08" db="EMBL/GenBank/DDBJ databases">
        <authorList>
            <person name="Kucharzyk K."/>
            <person name="Murdoch R.W."/>
            <person name="Higgins S."/>
            <person name="Loffler F."/>
        </authorList>
    </citation>
    <scope>NUCLEOTIDE SEQUENCE</scope>
</reference>
<dbReference type="EMBL" id="VSSQ01097307">
    <property type="protein sequence ID" value="MPN40716.1"/>
    <property type="molecule type" value="Genomic_DNA"/>
</dbReference>
<sequence>MHGLPTFAASPVDSSQALSQVQLMLPDGRWQSFINWSQGETAYPNITNGVLTGYIHVRDFPVRSGTGHYIRPTDSATIGTTHVYRPQGDLLTYQLEPLEFVQGTIQAKNLFGRAWRMYWPSSRVAQYGEIIIDDKLHLMLPNAWEGRRFSLSSGRTTSNNPDEIFAQETEIEAISRQMNCLIRLED</sequence>
<name>A0A645HQ92_9ZZZZ</name>
<dbReference type="AlphaFoldDB" id="A0A645HQ92"/>
<evidence type="ECO:0000313" key="1">
    <source>
        <dbReference type="EMBL" id="MPN40716.1"/>
    </source>
</evidence>
<protein>
    <submittedName>
        <fullName evidence="1">Uncharacterized protein</fullName>
    </submittedName>
</protein>
<proteinExistence type="predicted"/>
<comment type="caution">
    <text evidence="1">The sequence shown here is derived from an EMBL/GenBank/DDBJ whole genome shotgun (WGS) entry which is preliminary data.</text>
</comment>
<accession>A0A645HQ92</accession>